<evidence type="ECO:0000313" key="5">
    <source>
        <dbReference type="Proteomes" id="UP000612055"/>
    </source>
</evidence>
<name>A0A835Y3M7_9CHLO</name>
<dbReference type="OrthoDB" id="29646at2759"/>
<dbReference type="GO" id="GO:0016272">
    <property type="term" value="C:prefoldin complex"/>
    <property type="evidence" value="ECO:0007669"/>
    <property type="project" value="InterPro"/>
</dbReference>
<evidence type="ECO:0000256" key="2">
    <source>
        <dbReference type="ARBA" id="ARBA00023186"/>
    </source>
</evidence>
<dbReference type="EMBL" id="JAEHOE010000048">
    <property type="protein sequence ID" value="KAG2491930.1"/>
    <property type="molecule type" value="Genomic_DNA"/>
</dbReference>
<protein>
    <recommendedName>
        <fullName evidence="6">Prefoldin subunit 2</fullName>
    </recommendedName>
</protein>
<accession>A0A835Y3M7</accession>
<organism evidence="4 5">
    <name type="scientific">Edaphochlamys debaryana</name>
    <dbReference type="NCBI Taxonomy" id="47281"/>
    <lineage>
        <taxon>Eukaryota</taxon>
        <taxon>Viridiplantae</taxon>
        <taxon>Chlorophyta</taxon>
        <taxon>core chlorophytes</taxon>
        <taxon>Chlorophyceae</taxon>
        <taxon>CS clade</taxon>
        <taxon>Chlamydomonadales</taxon>
        <taxon>Chlamydomonadales incertae sedis</taxon>
        <taxon>Edaphochlamys</taxon>
    </lineage>
</organism>
<evidence type="ECO:0008006" key="6">
    <source>
        <dbReference type="Google" id="ProtNLM"/>
    </source>
</evidence>
<comment type="similarity">
    <text evidence="1">Belongs to the prefoldin subunit beta family.</text>
</comment>
<comment type="caution">
    <text evidence="4">The sequence shown here is derived from an EMBL/GenBank/DDBJ whole genome shotgun (WGS) entry which is preliminary data.</text>
</comment>
<evidence type="ECO:0000256" key="3">
    <source>
        <dbReference type="SAM" id="Coils"/>
    </source>
</evidence>
<dbReference type="FunFam" id="1.10.287.370:FF:000002">
    <property type="entry name" value="Prefoldin subunit 2"/>
    <property type="match status" value="1"/>
</dbReference>
<dbReference type="GO" id="GO:0051082">
    <property type="term" value="F:unfolded protein binding"/>
    <property type="evidence" value="ECO:0007669"/>
    <property type="project" value="InterPro"/>
</dbReference>
<reference evidence="4" key="1">
    <citation type="journal article" date="2020" name="bioRxiv">
        <title>Comparative genomics of Chlamydomonas.</title>
        <authorList>
            <person name="Craig R.J."/>
            <person name="Hasan A.R."/>
            <person name="Ness R.W."/>
            <person name="Keightley P.D."/>
        </authorList>
    </citation>
    <scope>NUCLEOTIDE SEQUENCE</scope>
    <source>
        <strain evidence="4">CCAP 11/70</strain>
    </source>
</reference>
<dbReference type="CDD" id="cd23163">
    <property type="entry name" value="Prefoldin_2"/>
    <property type="match status" value="1"/>
</dbReference>
<dbReference type="GO" id="GO:0006457">
    <property type="term" value="P:protein folding"/>
    <property type="evidence" value="ECO:0007669"/>
    <property type="project" value="InterPro"/>
</dbReference>
<dbReference type="PANTHER" id="PTHR13303">
    <property type="entry name" value="PREFOLDIN SUBUNIT 2"/>
    <property type="match status" value="1"/>
</dbReference>
<dbReference type="AlphaFoldDB" id="A0A835Y3M7"/>
<dbReference type="SUPFAM" id="SSF46579">
    <property type="entry name" value="Prefoldin"/>
    <property type="match status" value="1"/>
</dbReference>
<dbReference type="Pfam" id="PF01920">
    <property type="entry name" value="Prefoldin_2"/>
    <property type="match status" value="1"/>
</dbReference>
<gene>
    <name evidence="4" type="ORF">HYH03_009664</name>
</gene>
<dbReference type="Proteomes" id="UP000612055">
    <property type="component" value="Unassembled WGS sequence"/>
</dbReference>
<proteinExistence type="inferred from homology"/>
<sequence>MQEPMSRQEQELLNEFQRKREIIDATWAKMTQLMAEATEHKLVLEALAKVDPGRKCFRLVGDVLVERTVGETMPAVDKNKGNLEGVVQTLQKQIEAMKKDLQEFQTKHKIRIRSESEVAAEDAAAAKAKEAAAKGGSQGVLVSKS</sequence>
<keyword evidence="2" id="KW-0143">Chaperone</keyword>
<dbReference type="InterPro" id="IPR027235">
    <property type="entry name" value="PFD2"/>
</dbReference>
<feature type="coiled-coil region" evidence="3">
    <location>
        <begin position="80"/>
        <end position="107"/>
    </location>
</feature>
<keyword evidence="3" id="KW-0175">Coiled coil</keyword>
<keyword evidence="5" id="KW-1185">Reference proteome</keyword>
<dbReference type="InterPro" id="IPR002777">
    <property type="entry name" value="PFD_beta-like"/>
</dbReference>
<dbReference type="InterPro" id="IPR009053">
    <property type="entry name" value="Prefoldin"/>
</dbReference>
<dbReference type="Gene3D" id="1.10.287.370">
    <property type="match status" value="1"/>
</dbReference>
<evidence type="ECO:0000256" key="1">
    <source>
        <dbReference type="ARBA" id="ARBA00008045"/>
    </source>
</evidence>
<dbReference type="GO" id="GO:0009409">
    <property type="term" value="P:response to cold"/>
    <property type="evidence" value="ECO:0007669"/>
    <property type="project" value="UniProtKB-ARBA"/>
</dbReference>
<evidence type="ECO:0000313" key="4">
    <source>
        <dbReference type="EMBL" id="KAG2491930.1"/>
    </source>
</evidence>